<reference evidence="8 9" key="1">
    <citation type="submission" date="2018-09" db="EMBL/GenBank/DDBJ databases">
        <authorList>
            <person name="Zhu H."/>
        </authorList>
    </citation>
    <scope>NUCLEOTIDE SEQUENCE [LARGE SCALE GENOMIC DNA]</scope>
    <source>
        <strain evidence="8 9">K2R01-6</strain>
    </source>
</reference>
<sequence>MNEKSGWFASVNAMLNEGGGGPWGGGKGSGGGSGGGGDRPPSPWNRPPEGGRPRGNRGGPGPSAMDQIVAKLREIFGGGGGGFSRPGGKPVWPLIVIAFVVVWIALTSVHRIGPEQAGVITQFGKYSRTLAPGVGFSLPAPIERVEKIDIQAIRTVQIGQAGGEDNLVLTGDQNLIDLAYSVRWNIKPGAAEQYLFQLAEPEPTIQEVAESAMRAVVANFTLNDAIGRGRTEIEQQVAAAMQRILDDYKAGVQIQGIAINQADPPSAVNDAFKEVAAAQQQVESNLNGARAYAQQVTARAQGEAAAFDKVYEQYRLAPEVTRRRMYYETMEKVLAKVDKTVIEAPGVTPYLPLPEIKKRARATVEAGQ</sequence>
<feature type="compositionally biased region" description="Gly residues" evidence="6">
    <location>
        <begin position="17"/>
        <end position="38"/>
    </location>
</feature>
<comment type="caution">
    <text evidence="8">The sequence shown here is derived from an EMBL/GenBank/DDBJ whole genome shotgun (WGS) entry which is preliminary data.</text>
</comment>
<feature type="region of interest" description="Disordered" evidence="6">
    <location>
        <begin position="1"/>
        <end position="64"/>
    </location>
</feature>
<keyword evidence="5" id="KW-0472">Membrane</keyword>
<dbReference type="RefSeq" id="WP_119765635.1">
    <property type="nucleotide sequence ID" value="NZ_QYUM01000004.1"/>
</dbReference>
<evidence type="ECO:0000256" key="5">
    <source>
        <dbReference type="ARBA" id="ARBA00023136"/>
    </source>
</evidence>
<evidence type="ECO:0000256" key="1">
    <source>
        <dbReference type="ARBA" id="ARBA00004167"/>
    </source>
</evidence>
<evidence type="ECO:0000256" key="3">
    <source>
        <dbReference type="ARBA" id="ARBA00022692"/>
    </source>
</evidence>
<evidence type="ECO:0000256" key="6">
    <source>
        <dbReference type="SAM" id="MobiDB-lite"/>
    </source>
</evidence>
<name>A0A418W855_9SPHN</name>
<dbReference type="SUPFAM" id="SSF117892">
    <property type="entry name" value="Band 7/SPFH domain"/>
    <property type="match status" value="1"/>
</dbReference>
<accession>A0A418W855</accession>
<evidence type="ECO:0000256" key="4">
    <source>
        <dbReference type="ARBA" id="ARBA00022989"/>
    </source>
</evidence>
<keyword evidence="3" id="KW-0812">Transmembrane</keyword>
<evidence type="ECO:0000313" key="9">
    <source>
        <dbReference type="Proteomes" id="UP000286100"/>
    </source>
</evidence>
<dbReference type="InterPro" id="IPR036013">
    <property type="entry name" value="Band_7/SPFH_dom_sf"/>
</dbReference>
<keyword evidence="4" id="KW-1133">Transmembrane helix</keyword>
<dbReference type="CDD" id="cd03404">
    <property type="entry name" value="SPFH_HflK"/>
    <property type="match status" value="1"/>
</dbReference>
<organism evidence="8 9">
    <name type="scientific">Sphingomonas cavernae</name>
    <dbReference type="NCBI Taxonomy" id="2320861"/>
    <lineage>
        <taxon>Bacteria</taxon>
        <taxon>Pseudomonadati</taxon>
        <taxon>Pseudomonadota</taxon>
        <taxon>Alphaproteobacteria</taxon>
        <taxon>Sphingomonadales</taxon>
        <taxon>Sphingomonadaceae</taxon>
        <taxon>Sphingomonas</taxon>
    </lineage>
</organism>
<dbReference type="GO" id="GO:0016020">
    <property type="term" value="C:membrane"/>
    <property type="evidence" value="ECO:0007669"/>
    <property type="project" value="UniProtKB-SubCell"/>
</dbReference>
<feature type="domain" description="Band 7" evidence="7">
    <location>
        <begin position="107"/>
        <end position="276"/>
    </location>
</feature>
<keyword evidence="8" id="KW-0645">Protease</keyword>
<protein>
    <submittedName>
        <fullName evidence="8">Protease modulator HflK</fullName>
    </submittedName>
</protein>
<evidence type="ECO:0000313" key="8">
    <source>
        <dbReference type="EMBL" id="RJF86172.1"/>
    </source>
</evidence>
<dbReference type="Pfam" id="PF01145">
    <property type="entry name" value="Band_7"/>
    <property type="match status" value="1"/>
</dbReference>
<dbReference type="OrthoDB" id="9779595at2"/>
<evidence type="ECO:0000259" key="7">
    <source>
        <dbReference type="SMART" id="SM00244"/>
    </source>
</evidence>
<dbReference type="InterPro" id="IPR001107">
    <property type="entry name" value="Band_7"/>
</dbReference>
<dbReference type="PANTHER" id="PTHR43327">
    <property type="entry name" value="STOMATIN-LIKE PROTEIN 2, MITOCHONDRIAL"/>
    <property type="match status" value="1"/>
</dbReference>
<dbReference type="SMART" id="SM00244">
    <property type="entry name" value="PHB"/>
    <property type="match status" value="1"/>
</dbReference>
<dbReference type="PANTHER" id="PTHR43327:SF2">
    <property type="entry name" value="MODULATOR OF FTSH PROTEASE HFLK"/>
    <property type="match status" value="1"/>
</dbReference>
<keyword evidence="9" id="KW-1185">Reference proteome</keyword>
<dbReference type="GO" id="GO:0008233">
    <property type="term" value="F:peptidase activity"/>
    <property type="evidence" value="ECO:0007669"/>
    <property type="project" value="UniProtKB-KW"/>
</dbReference>
<dbReference type="InterPro" id="IPR050710">
    <property type="entry name" value="Band7/mec-2_domain"/>
</dbReference>
<keyword evidence="8" id="KW-0378">Hydrolase</keyword>
<proteinExistence type="inferred from homology"/>
<gene>
    <name evidence="8" type="ORF">D3876_17445</name>
</gene>
<evidence type="ECO:0000256" key="2">
    <source>
        <dbReference type="ARBA" id="ARBA00006971"/>
    </source>
</evidence>
<dbReference type="Gene3D" id="3.30.479.30">
    <property type="entry name" value="Band 7 domain"/>
    <property type="match status" value="1"/>
</dbReference>
<comment type="similarity">
    <text evidence="2">Belongs to the band 7/mec-2 family. HflK subfamily.</text>
</comment>
<dbReference type="Proteomes" id="UP000286100">
    <property type="component" value="Unassembled WGS sequence"/>
</dbReference>
<dbReference type="GO" id="GO:0006508">
    <property type="term" value="P:proteolysis"/>
    <property type="evidence" value="ECO:0007669"/>
    <property type="project" value="UniProtKB-KW"/>
</dbReference>
<dbReference type="AlphaFoldDB" id="A0A418W855"/>
<comment type="subcellular location">
    <subcellularLocation>
        <location evidence="1">Membrane</location>
        <topology evidence="1">Single-pass membrane protein</topology>
    </subcellularLocation>
</comment>
<dbReference type="InterPro" id="IPR010201">
    <property type="entry name" value="HflK"/>
</dbReference>
<dbReference type="EMBL" id="QYUM01000004">
    <property type="protein sequence ID" value="RJF86172.1"/>
    <property type="molecule type" value="Genomic_DNA"/>
</dbReference>